<proteinExistence type="predicted"/>
<sequence length="159" mass="17879">MKTMKKKIGMTMLASAIALGGLATIELVKPVSKAAAASHQGISVNMTQNNYTAPQEAVLKIKNNNSYPMTVVEMLEKQYPDGGFGFIEYSTIIKLQPGETRSISYDTTFPDIWEVWDHNVTKKFRTKVMVFKGIQDGWDWDKLTPMGDVYTNPFNVTFK</sequence>
<accession>A0AB73R1L8</accession>
<dbReference type="EMBL" id="NUEH01000109">
    <property type="protein sequence ID" value="PEI81274.1"/>
    <property type="molecule type" value="Genomic_DNA"/>
</dbReference>
<dbReference type="AlphaFoldDB" id="A0AB73R1L8"/>
<feature type="signal peptide" evidence="1">
    <location>
        <begin position="1"/>
        <end position="23"/>
    </location>
</feature>
<evidence type="ECO:0008006" key="3">
    <source>
        <dbReference type="Google" id="ProtNLM"/>
    </source>
</evidence>
<evidence type="ECO:0000313" key="2">
    <source>
        <dbReference type="EMBL" id="PEI81274.1"/>
    </source>
</evidence>
<feature type="chain" id="PRO_5044497216" description="DUF5065 domain-containing protein" evidence="1">
    <location>
        <begin position="24"/>
        <end position="159"/>
    </location>
</feature>
<name>A0AB73R1L8_9BACI</name>
<evidence type="ECO:0000256" key="1">
    <source>
        <dbReference type="SAM" id="SignalP"/>
    </source>
</evidence>
<dbReference type="RefSeq" id="WP_016107603.1">
    <property type="nucleotide sequence ID" value="NZ_JAAVIO010000008.1"/>
</dbReference>
<organism evidence="2">
    <name type="scientific">Bacillus toyonensis</name>
    <dbReference type="NCBI Taxonomy" id="155322"/>
    <lineage>
        <taxon>Bacteria</taxon>
        <taxon>Bacillati</taxon>
        <taxon>Bacillota</taxon>
        <taxon>Bacilli</taxon>
        <taxon>Bacillales</taxon>
        <taxon>Bacillaceae</taxon>
        <taxon>Bacillus</taxon>
        <taxon>Bacillus cereus group</taxon>
    </lineage>
</organism>
<reference evidence="2" key="1">
    <citation type="submission" date="2017-09" db="EMBL/GenBank/DDBJ databases">
        <title>Large-scale bioinformatics analysis of Bacillus genomes uncovers conserved roles of natural products in bacterial physiology.</title>
        <authorList>
            <consortium name="Agbiome Team Llc"/>
            <person name="Bleich R.M."/>
            <person name="Kirk G.J."/>
            <person name="Santa Maria K.C."/>
            <person name="Allen S.E."/>
            <person name="Farag S."/>
            <person name="Shank E.A."/>
            <person name="Bowers A."/>
        </authorList>
    </citation>
    <scope>NUCLEOTIDE SEQUENCE</scope>
    <source>
        <strain evidence="2">AFS005430</strain>
    </source>
</reference>
<protein>
    <recommendedName>
        <fullName evidence="3">DUF5065 domain-containing protein</fullName>
    </recommendedName>
</protein>
<dbReference type="Proteomes" id="UP000220969">
    <property type="component" value="Unassembled WGS sequence"/>
</dbReference>
<gene>
    <name evidence="2" type="ORF">CN678_31475</name>
</gene>
<keyword evidence="1" id="KW-0732">Signal</keyword>
<comment type="caution">
    <text evidence="2">The sequence shown here is derived from an EMBL/GenBank/DDBJ whole genome shotgun (WGS) entry which is preliminary data.</text>
</comment>